<evidence type="ECO:0000256" key="1">
    <source>
        <dbReference type="SAM" id="MobiDB-lite"/>
    </source>
</evidence>
<dbReference type="EMBL" id="JARRAF010000020">
    <property type="protein sequence ID" value="MDK2125519.1"/>
    <property type="molecule type" value="Genomic_DNA"/>
</dbReference>
<sequence length="202" mass="22400">MARRPSQKQVKAVYTLVTARTWTARIGALAILIGAGYSWYANPPFKPARTGSPPKGSVQGTVTAVSDGDTVTVVDGDQQYKVRLAFIDAPEKAQPFGPRARQQLADRVLKQRVEVEVIDTDRYGRTVGRVRMEGADINYEQVAKGLAWHYTQFAKGKQSGDDFGRYEDAMDKAKHQRAGLWSDPGPTAPWDYRRSQKEARGG</sequence>
<dbReference type="RefSeq" id="WP_284101830.1">
    <property type="nucleotide sequence ID" value="NZ_JARRAF010000020.1"/>
</dbReference>
<proteinExistence type="predicted"/>
<feature type="transmembrane region" description="Helical" evidence="2">
    <location>
        <begin position="21"/>
        <end position="40"/>
    </location>
</feature>
<evidence type="ECO:0000259" key="3">
    <source>
        <dbReference type="PROSITE" id="PS50830"/>
    </source>
</evidence>
<organism evidence="4 5">
    <name type="scientific">Parachitinimonas caeni</name>
    <dbReference type="NCBI Taxonomy" id="3031301"/>
    <lineage>
        <taxon>Bacteria</taxon>
        <taxon>Pseudomonadati</taxon>
        <taxon>Pseudomonadota</taxon>
        <taxon>Betaproteobacteria</taxon>
        <taxon>Neisseriales</taxon>
        <taxon>Chitinibacteraceae</taxon>
        <taxon>Parachitinimonas</taxon>
    </lineage>
</organism>
<evidence type="ECO:0000313" key="5">
    <source>
        <dbReference type="Proteomes" id="UP001172778"/>
    </source>
</evidence>
<feature type="compositionally biased region" description="Basic and acidic residues" evidence="1">
    <location>
        <begin position="191"/>
        <end position="202"/>
    </location>
</feature>
<evidence type="ECO:0000256" key="2">
    <source>
        <dbReference type="SAM" id="Phobius"/>
    </source>
</evidence>
<feature type="domain" description="TNase-like" evidence="3">
    <location>
        <begin position="56"/>
        <end position="183"/>
    </location>
</feature>
<dbReference type="Proteomes" id="UP001172778">
    <property type="component" value="Unassembled WGS sequence"/>
</dbReference>
<keyword evidence="2" id="KW-1133">Transmembrane helix</keyword>
<feature type="region of interest" description="Disordered" evidence="1">
    <location>
        <begin position="175"/>
        <end position="202"/>
    </location>
</feature>
<dbReference type="Gene3D" id="2.40.50.90">
    <property type="match status" value="1"/>
</dbReference>
<protein>
    <submittedName>
        <fullName evidence="4">Thermonuclease family protein</fullName>
    </submittedName>
</protein>
<dbReference type="InterPro" id="IPR016071">
    <property type="entry name" value="Staphylococal_nuclease_OB-fold"/>
</dbReference>
<keyword evidence="2" id="KW-0472">Membrane</keyword>
<dbReference type="InterPro" id="IPR002071">
    <property type="entry name" value="Thermonucl_AS"/>
</dbReference>
<dbReference type="PANTHER" id="PTHR12302:SF26">
    <property type="entry name" value="BLR1266 PROTEIN"/>
    <property type="match status" value="1"/>
</dbReference>
<gene>
    <name evidence="4" type="ORF">PZA18_15805</name>
</gene>
<comment type="caution">
    <text evidence="4">The sequence shown here is derived from an EMBL/GenBank/DDBJ whole genome shotgun (WGS) entry which is preliminary data.</text>
</comment>
<name>A0ABT7DZU6_9NEIS</name>
<dbReference type="Pfam" id="PF00565">
    <property type="entry name" value="SNase"/>
    <property type="match status" value="1"/>
</dbReference>
<evidence type="ECO:0000313" key="4">
    <source>
        <dbReference type="EMBL" id="MDK2125519.1"/>
    </source>
</evidence>
<dbReference type="InterPro" id="IPR035437">
    <property type="entry name" value="SNase_OB-fold_sf"/>
</dbReference>
<dbReference type="SMART" id="SM00318">
    <property type="entry name" value="SNc"/>
    <property type="match status" value="1"/>
</dbReference>
<keyword evidence="5" id="KW-1185">Reference proteome</keyword>
<dbReference type="SUPFAM" id="SSF50199">
    <property type="entry name" value="Staphylococcal nuclease"/>
    <property type="match status" value="1"/>
</dbReference>
<dbReference type="PANTHER" id="PTHR12302">
    <property type="entry name" value="EBNA2 BINDING PROTEIN P100"/>
    <property type="match status" value="1"/>
</dbReference>
<reference evidence="4" key="1">
    <citation type="submission" date="2023-03" db="EMBL/GenBank/DDBJ databases">
        <title>Chitinimonas shenzhenensis gen. nov., sp. nov., a novel member of family Burkholderiaceae isolated from activated sludge collected in Shen Zhen, China.</title>
        <authorList>
            <person name="Wang X."/>
        </authorList>
    </citation>
    <scope>NUCLEOTIDE SEQUENCE</scope>
    <source>
        <strain evidence="4">DQS-5</strain>
    </source>
</reference>
<keyword evidence="2" id="KW-0812">Transmembrane</keyword>
<dbReference type="PROSITE" id="PS01123">
    <property type="entry name" value="TNASE_1"/>
    <property type="match status" value="1"/>
</dbReference>
<accession>A0ABT7DZU6</accession>
<dbReference type="PROSITE" id="PS50830">
    <property type="entry name" value="TNASE_3"/>
    <property type="match status" value="1"/>
</dbReference>